<name>A0ABS4E5U1_9HYPH</name>
<organism evidence="8 9">
    <name type="scientific">Rhizobium halophytocola</name>
    <dbReference type="NCBI Taxonomy" id="735519"/>
    <lineage>
        <taxon>Bacteria</taxon>
        <taxon>Pseudomonadati</taxon>
        <taxon>Pseudomonadota</taxon>
        <taxon>Alphaproteobacteria</taxon>
        <taxon>Hyphomicrobiales</taxon>
        <taxon>Rhizobiaceae</taxon>
        <taxon>Rhizobium/Agrobacterium group</taxon>
        <taxon>Rhizobium</taxon>
    </lineage>
</organism>
<sequence length="310" mass="33703">MSQAIGDLDINLLIALDALLRDENVTHAAQRLNITQSALSGRLTRLRQVFNDPLFVPASTGRGMTATPHALALKPELERLLESLTRFVQSAQVFDPATSTRTFRIAATDNPAAILAPDLMPLIHAQAPRARIALTLPDKARIGETLAQGDVDLFIGAAEDATPDLIGRTLFKEEFVTAQRIGHPRGTGPLTAEEFARLDHLLISTSGGGFSGVIDDAMGEIGLARRVSVSIQSYALAPLVIASTDCLCTLPRRFLERFTDTLEIYPTPVPLGLFAVKLFWHPKMSGDPAHAWLRGMVMEAARDSRQRRPG</sequence>
<dbReference type="PROSITE" id="PS50931">
    <property type="entry name" value="HTH_LYSR"/>
    <property type="match status" value="1"/>
</dbReference>
<evidence type="ECO:0000256" key="6">
    <source>
        <dbReference type="ARBA" id="ARBA00023163"/>
    </source>
</evidence>
<dbReference type="Gene3D" id="1.10.10.10">
    <property type="entry name" value="Winged helix-like DNA-binding domain superfamily/Winged helix DNA-binding domain"/>
    <property type="match status" value="1"/>
</dbReference>
<evidence type="ECO:0000256" key="2">
    <source>
        <dbReference type="ARBA" id="ARBA00022458"/>
    </source>
</evidence>
<evidence type="ECO:0000256" key="3">
    <source>
        <dbReference type="ARBA" id="ARBA00023015"/>
    </source>
</evidence>
<keyword evidence="3" id="KW-0805">Transcription regulation</keyword>
<dbReference type="CDD" id="cd08417">
    <property type="entry name" value="PBP2_Nitroaromatics_like"/>
    <property type="match status" value="1"/>
</dbReference>
<keyword evidence="5" id="KW-0010">Activator</keyword>
<dbReference type="InterPro" id="IPR050389">
    <property type="entry name" value="LysR-type_TF"/>
</dbReference>
<dbReference type="PANTHER" id="PTHR30118:SF15">
    <property type="entry name" value="TRANSCRIPTIONAL REGULATORY PROTEIN"/>
    <property type="match status" value="1"/>
</dbReference>
<keyword evidence="2" id="KW-0536">Nodulation</keyword>
<keyword evidence="6" id="KW-0804">Transcription</keyword>
<feature type="domain" description="HTH lysR-type" evidence="7">
    <location>
        <begin position="8"/>
        <end position="67"/>
    </location>
</feature>
<protein>
    <submittedName>
        <fullName evidence="8">DNA-binding transcriptional LysR family regulator</fullName>
    </submittedName>
</protein>
<dbReference type="Pfam" id="PF03466">
    <property type="entry name" value="LysR_substrate"/>
    <property type="match status" value="1"/>
</dbReference>
<keyword evidence="4 8" id="KW-0238">DNA-binding</keyword>
<evidence type="ECO:0000313" key="8">
    <source>
        <dbReference type="EMBL" id="MBP1853315.1"/>
    </source>
</evidence>
<dbReference type="PANTHER" id="PTHR30118">
    <property type="entry name" value="HTH-TYPE TRANSCRIPTIONAL REGULATOR LEUO-RELATED"/>
    <property type="match status" value="1"/>
</dbReference>
<evidence type="ECO:0000256" key="4">
    <source>
        <dbReference type="ARBA" id="ARBA00023125"/>
    </source>
</evidence>
<dbReference type="SUPFAM" id="SSF53850">
    <property type="entry name" value="Periplasmic binding protein-like II"/>
    <property type="match status" value="1"/>
</dbReference>
<evidence type="ECO:0000259" key="7">
    <source>
        <dbReference type="PROSITE" id="PS50931"/>
    </source>
</evidence>
<dbReference type="InterPro" id="IPR036390">
    <property type="entry name" value="WH_DNA-bd_sf"/>
</dbReference>
<keyword evidence="9" id="KW-1185">Reference proteome</keyword>
<dbReference type="PRINTS" id="PR00039">
    <property type="entry name" value="HTHLYSR"/>
</dbReference>
<dbReference type="SUPFAM" id="SSF46785">
    <property type="entry name" value="Winged helix' DNA-binding domain"/>
    <property type="match status" value="1"/>
</dbReference>
<dbReference type="GO" id="GO:0003677">
    <property type="term" value="F:DNA binding"/>
    <property type="evidence" value="ECO:0007669"/>
    <property type="project" value="UniProtKB-KW"/>
</dbReference>
<dbReference type="EMBL" id="JAGGJU010000016">
    <property type="protein sequence ID" value="MBP1853315.1"/>
    <property type="molecule type" value="Genomic_DNA"/>
</dbReference>
<dbReference type="InterPro" id="IPR005119">
    <property type="entry name" value="LysR_subst-bd"/>
</dbReference>
<gene>
    <name evidence="8" type="ORF">J2Z17_004776</name>
</gene>
<dbReference type="RefSeq" id="WP_209949004.1">
    <property type="nucleotide sequence ID" value="NZ_JAGGJU010000016.1"/>
</dbReference>
<dbReference type="Proteomes" id="UP000759443">
    <property type="component" value="Unassembled WGS sequence"/>
</dbReference>
<dbReference type="InterPro" id="IPR036388">
    <property type="entry name" value="WH-like_DNA-bd_sf"/>
</dbReference>
<comment type="similarity">
    <text evidence="1">Belongs to the LysR transcriptional regulatory family.</text>
</comment>
<accession>A0ABS4E5U1</accession>
<comment type="caution">
    <text evidence="8">The sequence shown here is derived from an EMBL/GenBank/DDBJ whole genome shotgun (WGS) entry which is preliminary data.</text>
</comment>
<dbReference type="InterPro" id="IPR000847">
    <property type="entry name" value="LysR_HTH_N"/>
</dbReference>
<proteinExistence type="inferred from homology"/>
<dbReference type="Pfam" id="PF00126">
    <property type="entry name" value="HTH_1"/>
    <property type="match status" value="1"/>
</dbReference>
<dbReference type="Gene3D" id="3.40.190.10">
    <property type="entry name" value="Periplasmic binding protein-like II"/>
    <property type="match status" value="2"/>
</dbReference>
<evidence type="ECO:0000313" key="9">
    <source>
        <dbReference type="Proteomes" id="UP000759443"/>
    </source>
</evidence>
<reference evidence="8 9" key="1">
    <citation type="submission" date="2021-03" db="EMBL/GenBank/DDBJ databases">
        <title>Genomic Encyclopedia of Type Strains, Phase IV (KMG-IV): sequencing the most valuable type-strain genomes for metagenomic binning, comparative biology and taxonomic classification.</title>
        <authorList>
            <person name="Goeker M."/>
        </authorList>
    </citation>
    <scope>NUCLEOTIDE SEQUENCE [LARGE SCALE GENOMIC DNA]</scope>
    <source>
        <strain evidence="8 9">DSM 21600</strain>
    </source>
</reference>
<evidence type="ECO:0000256" key="5">
    <source>
        <dbReference type="ARBA" id="ARBA00023159"/>
    </source>
</evidence>
<dbReference type="InterPro" id="IPR037402">
    <property type="entry name" value="YidZ_PBP2"/>
</dbReference>
<evidence type="ECO:0000256" key="1">
    <source>
        <dbReference type="ARBA" id="ARBA00009437"/>
    </source>
</evidence>